<reference evidence="1" key="1">
    <citation type="submission" date="2021-02" db="EMBL/GenBank/DDBJ databases">
        <title>Infant gut strain persistence is associated with maternal origin, phylogeny, and functional potential including surface adhesion and iron acquisition.</title>
        <authorList>
            <person name="Lou Y.C."/>
        </authorList>
    </citation>
    <scope>NUCLEOTIDE SEQUENCE</scope>
    <source>
        <strain evidence="1">L3_060_052G1_dasL3_060_052G1_concoct_1</strain>
    </source>
</reference>
<name>A0A943Y0H2_9FIRM</name>
<evidence type="ECO:0000313" key="1">
    <source>
        <dbReference type="EMBL" id="MBS6535383.1"/>
    </source>
</evidence>
<gene>
    <name evidence="1" type="ORF">KH327_06085</name>
</gene>
<evidence type="ECO:0000313" key="2">
    <source>
        <dbReference type="Proteomes" id="UP000748991"/>
    </source>
</evidence>
<accession>A0A943Y0H2</accession>
<protein>
    <recommendedName>
        <fullName evidence="3">Glutaredoxin domain-containing protein</fullName>
    </recommendedName>
</protein>
<sequence length="62" mass="7312">MKELVSFSKDEVKTINLAFDPERDKYIAYLIKNKIPVVPVLELEDGFIVGYDEEKVRKYLNF</sequence>
<dbReference type="AlphaFoldDB" id="A0A943Y0H2"/>
<organism evidence="1 2">
    <name type="scientific">Peptoniphilus harei</name>
    <dbReference type="NCBI Taxonomy" id="54005"/>
    <lineage>
        <taxon>Bacteria</taxon>
        <taxon>Bacillati</taxon>
        <taxon>Bacillota</taxon>
        <taxon>Tissierellia</taxon>
        <taxon>Tissierellales</taxon>
        <taxon>Peptoniphilaceae</taxon>
        <taxon>Peptoniphilus</taxon>
    </lineage>
</organism>
<dbReference type="EMBL" id="JAGZZP010000010">
    <property type="protein sequence ID" value="MBS6535383.1"/>
    <property type="molecule type" value="Genomic_DNA"/>
</dbReference>
<evidence type="ECO:0008006" key="3">
    <source>
        <dbReference type="Google" id="ProtNLM"/>
    </source>
</evidence>
<proteinExistence type="predicted"/>
<comment type="caution">
    <text evidence="1">The sequence shown here is derived from an EMBL/GenBank/DDBJ whole genome shotgun (WGS) entry which is preliminary data.</text>
</comment>
<dbReference type="Proteomes" id="UP000748991">
    <property type="component" value="Unassembled WGS sequence"/>
</dbReference>